<dbReference type="PRINTS" id="PR00111">
    <property type="entry name" value="ABHYDROLASE"/>
</dbReference>
<dbReference type="InterPro" id="IPR011990">
    <property type="entry name" value="TPR-like_helical_dom_sf"/>
</dbReference>
<name>A0ABN1KAV1_9BURK</name>
<accession>A0ABN1KAV1</accession>
<dbReference type="SUPFAM" id="SSF48452">
    <property type="entry name" value="TPR-like"/>
    <property type="match status" value="1"/>
</dbReference>
<dbReference type="Gene3D" id="1.25.40.10">
    <property type="entry name" value="Tetratricopeptide repeat domain"/>
    <property type="match status" value="1"/>
</dbReference>
<dbReference type="SUPFAM" id="SSF53474">
    <property type="entry name" value="alpha/beta-Hydrolases"/>
    <property type="match status" value="1"/>
</dbReference>
<dbReference type="Gene3D" id="1.10.10.10">
    <property type="entry name" value="Winged helix-like DNA-binding domain superfamily/Winged helix DNA-binding domain"/>
    <property type="match status" value="1"/>
</dbReference>
<proteinExistence type="predicted"/>
<dbReference type="InterPro" id="IPR036388">
    <property type="entry name" value="WH-like_DNA-bd_sf"/>
</dbReference>
<keyword evidence="3" id="KW-1185">Reference proteome</keyword>
<comment type="caution">
    <text evidence="2">The sequence shown here is derived from an EMBL/GenBank/DDBJ whole genome shotgun (WGS) entry which is preliminary data.</text>
</comment>
<sequence>MHPAEPPALLLNLFGVPSLVLAGERLRISLQRAYGLMAMLALERRPISRDQAARMLWPEAAAAVGLGRLRRLIYELEARCGRALIDSHERSISFAAGALRCEALEFRSLAQAMIAGTAVPPPQADIESLAERACEPLLDGLTFGSDEFDDWVRMQRIEHVHLLTRMLACLAEHQRAQGCAEAAIGTAERLLAFDPYAEPSYVLLMALAADARDGAGVDAAFMRCADALRAEFGTKPAPATEQAYLQEKERAAALAHGRREAPSSPITTLPIRFATGKHGSVAYATVGEGGEALVMLPGFVSHIEIGWEHPGIREAIGRLARRFTVVVFDRRGVGLSERLGEVSTVESAADDVLTVLAAARIGRAWLFGSSEGGPAAIHIAAQHPQGVSGLILFGSLARGSRDADYPWALRGDSFDHWMDSLIAGWGGPADIQTFAPTLRDDPETCAWWARMLRQSASPASMRAVLKGLREMDVRPLLPRITAPTLVMHRRGDRAVRFEAGEHLARSIGRAEFLPLQGDSHWWWTGDTDAVIDAIESFAAASAARAGAVEGGT</sequence>
<keyword evidence="2" id="KW-0378">Hydrolase</keyword>
<organism evidence="2 3">
    <name type="scientific">Ideonella azotifigens</name>
    <dbReference type="NCBI Taxonomy" id="513160"/>
    <lineage>
        <taxon>Bacteria</taxon>
        <taxon>Pseudomonadati</taxon>
        <taxon>Pseudomonadota</taxon>
        <taxon>Betaproteobacteria</taxon>
        <taxon>Burkholderiales</taxon>
        <taxon>Sphaerotilaceae</taxon>
        <taxon>Ideonella</taxon>
    </lineage>
</organism>
<feature type="domain" description="Bacterial transcriptional activator" evidence="1">
    <location>
        <begin position="101"/>
        <end position="248"/>
    </location>
</feature>
<evidence type="ECO:0000259" key="1">
    <source>
        <dbReference type="SMART" id="SM01043"/>
    </source>
</evidence>
<dbReference type="PANTHER" id="PTHR43433">
    <property type="entry name" value="HYDROLASE, ALPHA/BETA FOLD FAMILY PROTEIN"/>
    <property type="match status" value="1"/>
</dbReference>
<dbReference type="Pfam" id="PF00561">
    <property type="entry name" value="Abhydrolase_1"/>
    <property type="match status" value="1"/>
</dbReference>
<dbReference type="InterPro" id="IPR000073">
    <property type="entry name" value="AB_hydrolase_1"/>
</dbReference>
<dbReference type="SMART" id="SM01043">
    <property type="entry name" value="BTAD"/>
    <property type="match status" value="1"/>
</dbReference>
<evidence type="ECO:0000313" key="2">
    <source>
        <dbReference type="EMBL" id="GAA0760643.1"/>
    </source>
</evidence>
<protein>
    <submittedName>
        <fullName evidence="2">Alpha/beta fold hydrolase</fullName>
    </submittedName>
</protein>
<dbReference type="EMBL" id="BAAAEW010000026">
    <property type="protein sequence ID" value="GAA0760643.1"/>
    <property type="molecule type" value="Genomic_DNA"/>
</dbReference>
<dbReference type="InterPro" id="IPR029058">
    <property type="entry name" value="AB_hydrolase_fold"/>
</dbReference>
<evidence type="ECO:0000313" key="3">
    <source>
        <dbReference type="Proteomes" id="UP001500279"/>
    </source>
</evidence>
<dbReference type="InterPro" id="IPR050471">
    <property type="entry name" value="AB_hydrolase"/>
</dbReference>
<reference evidence="2 3" key="1">
    <citation type="journal article" date="2019" name="Int. J. Syst. Evol. Microbiol.">
        <title>The Global Catalogue of Microorganisms (GCM) 10K type strain sequencing project: providing services to taxonomists for standard genome sequencing and annotation.</title>
        <authorList>
            <consortium name="The Broad Institute Genomics Platform"/>
            <consortium name="The Broad Institute Genome Sequencing Center for Infectious Disease"/>
            <person name="Wu L."/>
            <person name="Ma J."/>
        </authorList>
    </citation>
    <scope>NUCLEOTIDE SEQUENCE [LARGE SCALE GENOMIC DNA]</scope>
    <source>
        <strain evidence="2 3">JCM 15503</strain>
    </source>
</reference>
<gene>
    <name evidence="2" type="ORF">GCM10009107_43370</name>
</gene>
<dbReference type="PANTHER" id="PTHR43433:SF8">
    <property type="entry name" value="BIFUNCTIONAL LIPASE_ADENYLATE CYCLASE LIPJ"/>
    <property type="match status" value="1"/>
</dbReference>
<dbReference type="InterPro" id="IPR005158">
    <property type="entry name" value="BTAD"/>
</dbReference>
<dbReference type="Gene3D" id="3.40.50.1820">
    <property type="entry name" value="alpha/beta hydrolase"/>
    <property type="match status" value="1"/>
</dbReference>
<dbReference type="GO" id="GO:0016787">
    <property type="term" value="F:hydrolase activity"/>
    <property type="evidence" value="ECO:0007669"/>
    <property type="project" value="UniProtKB-KW"/>
</dbReference>
<dbReference type="Pfam" id="PF03704">
    <property type="entry name" value="BTAD"/>
    <property type="match status" value="1"/>
</dbReference>
<dbReference type="Proteomes" id="UP001500279">
    <property type="component" value="Unassembled WGS sequence"/>
</dbReference>
<dbReference type="RefSeq" id="WP_141288834.1">
    <property type="nucleotide sequence ID" value="NZ_BAAAEW010000026.1"/>
</dbReference>